<dbReference type="PANTHER" id="PTHR13831:SF0">
    <property type="entry name" value="PROTEIN HIRA"/>
    <property type="match status" value="1"/>
</dbReference>
<feature type="compositionally biased region" description="Polar residues" evidence="1">
    <location>
        <begin position="126"/>
        <end position="136"/>
    </location>
</feature>
<feature type="region of interest" description="Disordered" evidence="1">
    <location>
        <begin position="126"/>
        <end position="192"/>
    </location>
</feature>
<dbReference type="Proteomes" id="UP001279734">
    <property type="component" value="Unassembled WGS sequence"/>
</dbReference>
<feature type="compositionally biased region" description="Polar residues" evidence="1">
    <location>
        <begin position="161"/>
        <end position="176"/>
    </location>
</feature>
<organism evidence="2 3">
    <name type="scientific">Nepenthes gracilis</name>
    <name type="common">Slender pitcher plant</name>
    <dbReference type="NCBI Taxonomy" id="150966"/>
    <lineage>
        <taxon>Eukaryota</taxon>
        <taxon>Viridiplantae</taxon>
        <taxon>Streptophyta</taxon>
        <taxon>Embryophyta</taxon>
        <taxon>Tracheophyta</taxon>
        <taxon>Spermatophyta</taxon>
        <taxon>Magnoliopsida</taxon>
        <taxon>eudicotyledons</taxon>
        <taxon>Gunneridae</taxon>
        <taxon>Pentapetalae</taxon>
        <taxon>Caryophyllales</taxon>
        <taxon>Nepenthaceae</taxon>
        <taxon>Nepenthes</taxon>
    </lineage>
</organism>
<sequence>MSLDIIYHSDKGQIVVRIWNINSVGRDFQRDDSVPRLLATLRDHFGSPNGYSLFASSLDGTVGTFYFDIKELGQRLSDDKLDGLKRSRYGDVRGLQTNLAESPAQMLLEAAAAKLLASKKLTSDVQQSQPLSNSSIGLGPPQKLTESQAENGKKSEVVGSDCSNKVGNSAPVSSPVRQKEYRRPDGRKRIIL</sequence>
<dbReference type="PANTHER" id="PTHR13831">
    <property type="entry name" value="MEMBER OF THE HIR1 FAMILY OF WD-REPEAT PROTEINS"/>
    <property type="match status" value="1"/>
</dbReference>
<dbReference type="GO" id="GO:0006338">
    <property type="term" value="P:chromatin remodeling"/>
    <property type="evidence" value="ECO:0007669"/>
    <property type="project" value="TreeGrafter"/>
</dbReference>
<dbReference type="GO" id="GO:0005634">
    <property type="term" value="C:nucleus"/>
    <property type="evidence" value="ECO:0007669"/>
    <property type="project" value="InterPro"/>
</dbReference>
<dbReference type="InterPro" id="IPR031120">
    <property type="entry name" value="HIR1-like"/>
</dbReference>
<dbReference type="GO" id="GO:0031491">
    <property type="term" value="F:nucleosome binding"/>
    <property type="evidence" value="ECO:0007669"/>
    <property type="project" value="TreeGrafter"/>
</dbReference>
<comment type="caution">
    <text evidence="2">The sequence shown here is derived from an EMBL/GenBank/DDBJ whole genome shotgun (WGS) entry which is preliminary data.</text>
</comment>
<dbReference type="GO" id="GO:0000417">
    <property type="term" value="C:HIR complex"/>
    <property type="evidence" value="ECO:0007669"/>
    <property type="project" value="TreeGrafter"/>
</dbReference>
<dbReference type="GO" id="GO:0006351">
    <property type="term" value="P:DNA-templated transcription"/>
    <property type="evidence" value="ECO:0007669"/>
    <property type="project" value="InterPro"/>
</dbReference>
<name>A0AAD3SUU9_NEPGR</name>
<evidence type="ECO:0000313" key="3">
    <source>
        <dbReference type="Proteomes" id="UP001279734"/>
    </source>
</evidence>
<protein>
    <submittedName>
        <fullName evidence="2">Uncharacterized protein</fullName>
    </submittedName>
</protein>
<reference evidence="2" key="1">
    <citation type="submission" date="2023-05" db="EMBL/GenBank/DDBJ databases">
        <title>Nepenthes gracilis genome sequencing.</title>
        <authorList>
            <person name="Fukushima K."/>
        </authorList>
    </citation>
    <scope>NUCLEOTIDE SEQUENCE</scope>
    <source>
        <strain evidence="2">SING2019-196</strain>
    </source>
</reference>
<gene>
    <name evidence="2" type="ORF">Nepgr_018853</name>
</gene>
<dbReference type="EMBL" id="BSYO01000017">
    <property type="protein sequence ID" value="GMH17012.1"/>
    <property type="molecule type" value="Genomic_DNA"/>
</dbReference>
<accession>A0AAD3SUU9</accession>
<dbReference type="AlphaFoldDB" id="A0AAD3SUU9"/>
<evidence type="ECO:0000313" key="2">
    <source>
        <dbReference type="EMBL" id="GMH17012.1"/>
    </source>
</evidence>
<evidence type="ECO:0000256" key="1">
    <source>
        <dbReference type="SAM" id="MobiDB-lite"/>
    </source>
</evidence>
<dbReference type="GO" id="GO:0000785">
    <property type="term" value="C:chromatin"/>
    <property type="evidence" value="ECO:0007669"/>
    <property type="project" value="TreeGrafter"/>
</dbReference>
<keyword evidence="3" id="KW-1185">Reference proteome</keyword>
<proteinExistence type="predicted"/>
<feature type="compositionally biased region" description="Basic and acidic residues" evidence="1">
    <location>
        <begin position="177"/>
        <end position="192"/>
    </location>
</feature>